<dbReference type="SMART" id="SM00089">
    <property type="entry name" value="PKD"/>
    <property type="match status" value="1"/>
</dbReference>
<dbReference type="PROSITE" id="PS50093">
    <property type="entry name" value="PKD"/>
    <property type="match status" value="1"/>
</dbReference>
<dbReference type="Gene3D" id="2.60.40.10">
    <property type="entry name" value="Immunoglobulins"/>
    <property type="match status" value="1"/>
</dbReference>
<accession>A0A516NTT3</accession>
<gene>
    <name evidence="2" type="ORF">FOH10_29920</name>
</gene>
<dbReference type="InterPro" id="IPR013783">
    <property type="entry name" value="Ig-like_fold"/>
</dbReference>
<dbReference type="InterPro" id="IPR000601">
    <property type="entry name" value="PKD_dom"/>
</dbReference>
<dbReference type="GO" id="GO:0005975">
    <property type="term" value="P:carbohydrate metabolic process"/>
    <property type="evidence" value="ECO:0007669"/>
    <property type="project" value="UniProtKB-ARBA"/>
</dbReference>
<evidence type="ECO:0000259" key="1">
    <source>
        <dbReference type="PROSITE" id="PS50093"/>
    </source>
</evidence>
<dbReference type="SUPFAM" id="SSF52266">
    <property type="entry name" value="SGNH hydrolase"/>
    <property type="match status" value="1"/>
</dbReference>
<name>A0A516NTT3_9NOCA</name>
<dbReference type="InterPro" id="IPR022409">
    <property type="entry name" value="PKD/Chitinase_dom"/>
</dbReference>
<dbReference type="Proteomes" id="UP000317039">
    <property type="component" value="Chromosome"/>
</dbReference>
<dbReference type="SUPFAM" id="SSF49299">
    <property type="entry name" value="PKD domain"/>
    <property type="match status" value="1"/>
</dbReference>
<sequence length="629" mass="67325">MQVDPIGTRRVGVACKTPISAGRGVSSFSARRVSIGSELVARWRNRIGYGARRIRSENFLFQHRRHFTCRRCAFVCALEEELLNVWRSRWWHPVLPLAVPVLAVAAGSVPAQAEVITDYPVVIDVSATPGGLCDGPLQGTTSVWYPPGIPLRADIEWRMRAGDRLLRSGTARVDGEVLTIPFEIARHEVPASGPLRVDARAHLPGGAVTEFGTPWPLYPARECDALHVVSVGDAVMWGQVLDLEHKFAHLTAETLGARTGRAVELHDYSVSGAVLDAPTVPAGNDDAGCLEQHYAREVYGTVAMESVPLDERLPDVFCQLERAASEAEAGGYRVDLVLVNGCVNDLDPFFGIPLGVTPGSADLVSAVRRECGGEGADPVNPAADVPYYSGAKLGYGGRGMRAALERAHDLPGAPKVLVSNYFHGFDAELLPDGLPRWSEFVRLSAAAFGQAAHEANAAAGVDFAVAADGLVARDGVPGATSRLSLNPFGDESVTLRALTCPETDHEAPQCRIPVLGRPDVDGARRYAEAFLLHPRMREWFGGGGPTGEGFTLSHESGPVGQTVHFDATAAGSAVREYDWYFGDGIHVTTTAPTVAHTYTGRGPHRARLVVTDVEGNRTLYEAGASITIG</sequence>
<dbReference type="CDD" id="cd00146">
    <property type="entry name" value="PKD"/>
    <property type="match status" value="1"/>
</dbReference>
<feature type="domain" description="PKD" evidence="1">
    <location>
        <begin position="546"/>
        <end position="629"/>
    </location>
</feature>
<dbReference type="Pfam" id="PF18911">
    <property type="entry name" value="PKD_4"/>
    <property type="match status" value="1"/>
</dbReference>
<dbReference type="KEGG" id="nod:FOH10_29920"/>
<organism evidence="2 3">
    <name type="scientific">Nocardia otitidiscaviarum</name>
    <dbReference type="NCBI Taxonomy" id="1823"/>
    <lineage>
        <taxon>Bacteria</taxon>
        <taxon>Bacillati</taxon>
        <taxon>Actinomycetota</taxon>
        <taxon>Actinomycetes</taxon>
        <taxon>Mycobacteriales</taxon>
        <taxon>Nocardiaceae</taxon>
        <taxon>Nocardia</taxon>
    </lineage>
</organism>
<dbReference type="InterPro" id="IPR035986">
    <property type="entry name" value="PKD_dom_sf"/>
</dbReference>
<proteinExistence type="predicted"/>
<dbReference type="EMBL" id="CP041695">
    <property type="protein sequence ID" value="QDP82326.1"/>
    <property type="molecule type" value="Genomic_DNA"/>
</dbReference>
<evidence type="ECO:0000313" key="2">
    <source>
        <dbReference type="EMBL" id="QDP82326.1"/>
    </source>
</evidence>
<evidence type="ECO:0000313" key="3">
    <source>
        <dbReference type="Proteomes" id="UP000317039"/>
    </source>
</evidence>
<protein>
    <submittedName>
        <fullName evidence="2">PKD domain-containing protein</fullName>
    </submittedName>
</protein>
<dbReference type="AlphaFoldDB" id="A0A516NTT3"/>
<reference evidence="2 3" key="1">
    <citation type="submission" date="2019-07" db="EMBL/GenBank/DDBJ databases">
        <title>Complete Genome Sequence and Methylome Analysis of Nocardia otitidis-caviarum NEB252.</title>
        <authorList>
            <person name="Fomenkov A."/>
            <person name="Anton B.P."/>
            <person name="Vincze T."/>
            <person name="Roberts R.J."/>
        </authorList>
    </citation>
    <scope>NUCLEOTIDE SEQUENCE [LARGE SCALE GENOMIC DNA]</scope>
    <source>
        <strain evidence="2 3">NEB252</strain>
    </source>
</reference>